<dbReference type="AlphaFoldDB" id="A0A9W9Y6T2"/>
<protein>
    <submittedName>
        <fullName evidence="1">Uncharacterized protein</fullName>
    </submittedName>
</protein>
<feature type="non-terminal residue" evidence="1">
    <location>
        <position position="57"/>
    </location>
</feature>
<reference evidence="1" key="1">
    <citation type="submission" date="2023-01" db="EMBL/GenBank/DDBJ databases">
        <title>Genome assembly of the deep-sea coral Lophelia pertusa.</title>
        <authorList>
            <person name="Herrera S."/>
            <person name="Cordes E."/>
        </authorList>
    </citation>
    <scope>NUCLEOTIDE SEQUENCE</scope>
    <source>
        <strain evidence="1">USNM1676648</strain>
        <tissue evidence="1">Polyp</tissue>
    </source>
</reference>
<evidence type="ECO:0000313" key="1">
    <source>
        <dbReference type="EMBL" id="KAJ7314518.1"/>
    </source>
</evidence>
<proteinExistence type="predicted"/>
<name>A0A9W9Y6T2_9CNID</name>
<comment type="caution">
    <text evidence="1">The sequence shown here is derived from an EMBL/GenBank/DDBJ whole genome shotgun (WGS) entry which is preliminary data.</text>
</comment>
<sequence>MDRSYQCLVFFSMKCASGKLPEPERRSVNQQVAMVKTACLSSPHTEMFCNQSLQKDQ</sequence>
<accession>A0A9W9Y6T2</accession>
<organism evidence="1 2">
    <name type="scientific">Desmophyllum pertusum</name>
    <dbReference type="NCBI Taxonomy" id="174260"/>
    <lineage>
        <taxon>Eukaryota</taxon>
        <taxon>Metazoa</taxon>
        <taxon>Cnidaria</taxon>
        <taxon>Anthozoa</taxon>
        <taxon>Hexacorallia</taxon>
        <taxon>Scleractinia</taxon>
        <taxon>Caryophylliina</taxon>
        <taxon>Caryophylliidae</taxon>
        <taxon>Desmophyllum</taxon>
    </lineage>
</organism>
<dbReference type="Proteomes" id="UP001163046">
    <property type="component" value="Unassembled WGS sequence"/>
</dbReference>
<dbReference type="EMBL" id="MU827956">
    <property type="protein sequence ID" value="KAJ7314518.1"/>
    <property type="molecule type" value="Genomic_DNA"/>
</dbReference>
<gene>
    <name evidence="1" type="ORF">OS493_039329</name>
</gene>
<keyword evidence="2" id="KW-1185">Reference proteome</keyword>
<evidence type="ECO:0000313" key="2">
    <source>
        <dbReference type="Proteomes" id="UP001163046"/>
    </source>
</evidence>